<dbReference type="AlphaFoldDB" id="G0LMG9"/>
<gene>
    <name evidence="1" type="ordered locus">Hqrw_3535</name>
</gene>
<accession>G0LMG9</accession>
<evidence type="ECO:0008006" key="3">
    <source>
        <dbReference type="Google" id="ProtNLM"/>
    </source>
</evidence>
<dbReference type="Proteomes" id="UP000007954">
    <property type="component" value="Chromosome"/>
</dbReference>
<dbReference type="HOGENOM" id="CLU_2748107_0_0_2"/>
<evidence type="ECO:0000313" key="2">
    <source>
        <dbReference type="Proteomes" id="UP000007954"/>
    </source>
</evidence>
<dbReference type="KEGG" id="hwc:Hqrw_3535"/>
<organism evidence="1 2">
    <name type="scientific">Haloquadratum walsbyi (strain DSM 16854 / JCM 12705 / C23)</name>
    <dbReference type="NCBI Taxonomy" id="768065"/>
    <lineage>
        <taxon>Archaea</taxon>
        <taxon>Methanobacteriati</taxon>
        <taxon>Methanobacteriota</taxon>
        <taxon>Stenosarchaea group</taxon>
        <taxon>Halobacteria</taxon>
        <taxon>Halobacteriales</taxon>
        <taxon>Haloferacaceae</taxon>
        <taxon>Haloquadratum</taxon>
    </lineage>
</organism>
<proteinExistence type="predicted"/>
<sequence>MMSLTSQSPIETLRSRYDQLEDTCPWCENKYIEKSWQVMHMDAEIRFKHICSTCGAERQQVVSLSLSNTD</sequence>
<protein>
    <recommendedName>
        <fullName evidence="3">Small CPxCG-related zinc finger protein</fullName>
    </recommendedName>
</protein>
<evidence type="ECO:0000313" key="1">
    <source>
        <dbReference type="EMBL" id="CCC41289.1"/>
    </source>
</evidence>
<reference evidence="1 2" key="1">
    <citation type="journal article" date="2011" name="PLoS ONE">
        <title>Haloquadratum walsbyi: limited diversity in a global pond.</title>
        <authorList>
            <person name="Dyall-Smith M."/>
            <person name="Pfeiffer F."/>
            <person name="Klee K."/>
            <person name="Palm P."/>
            <person name="Gross K."/>
            <person name="Schuster S.C."/>
            <person name="Rampp M."/>
            <person name="Oesterhelt D."/>
        </authorList>
    </citation>
    <scope>NUCLEOTIDE SEQUENCE [LARGE SCALE GENOMIC DNA]</scope>
    <source>
        <strain evidence="2">DSM 16854 / JCM 12705 / C23</strain>
    </source>
</reference>
<dbReference type="EMBL" id="FR746099">
    <property type="protein sequence ID" value="CCC41289.1"/>
    <property type="molecule type" value="Genomic_DNA"/>
</dbReference>
<name>G0LMG9_HALWC</name>